<proteinExistence type="predicted"/>
<dbReference type="AlphaFoldDB" id="W0GGP4"/>
<sequence>MTSWSDYVHYACDDCGAICINHTDTDAARFDLCHSCFNDIPEAVLNSATSERAEGAAPSHGGPTDRESARPRAERRGQSQRESPAEGPERGDAVRSLSNAVDSSAKFDE</sequence>
<accession>W0GGP4</accession>
<keyword evidence="3" id="KW-1185">Reference proteome</keyword>
<evidence type="ECO:0000256" key="1">
    <source>
        <dbReference type="SAM" id="MobiDB-lite"/>
    </source>
</evidence>
<name>W0GGP4_HALHI</name>
<dbReference type="Proteomes" id="UP000018572">
    <property type="component" value="Chromosome 1"/>
</dbReference>
<protein>
    <submittedName>
        <fullName evidence="2">Uncharacterized protein</fullName>
    </submittedName>
</protein>
<dbReference type="EMBL" id="CP006884">
    <property type="protein sequence ID" value="AHF55853.1"/>
    <property type="molecule type" value="Genomic_DNA"/>
</dbReference>
<reference evidence="2 3" key="1">
    <citation type="journal article" date="2014" name="Genome Announc.">
        <title>Complete Genome Sequence of the Extremely Halophilic Archaeon Haloarcula hispanica Strain N601.</title>
        <authorList>
            <person name="Ding J.Y."/>
            <person name="Chiang P.W."/>
            <person name="Hong M.J."/>
            <person name="Dyall-Smith M."/>
            <person name="Tang S.L."/>
        </authorList>
    </citation>
    <scope>NUCLEOTIDE SEQUENCE [LARGE SCALE GENOMIC DNA]</scope>
    <source>
        <strain evidence="2 3">N601</strain>
    </source>
</reference>
<feature type="region of interest" description="Disordered" evidence="1">
    <location>
        <begin position="47"/>
        <end position="109"/>
    </location>
</feature>
<dbReference type="HOGENOM" id="CLU_2177806_0_0_2"/>
<feature type="compositionally biased region" description="Basic and acidic residues" evidence="1">
    <location>
        <begin position="63"/>
        <end position="93"/>
    </location>
</feature>
<organism evidence="2 3">
    <name type="scientific">Haloarcula hispanica N601</name>
    <dbReference type="NCBI Taxonomy" id="1417673"/>
    <lineage>
        <taxon>Archaea</taxon>
        <taxon>Methanobacteriati</taxon>
        <taxon>Methanobacteriota</taxon>
        <taxon>Stenosarchaea group</taxon>
        <taxon>Halobacteria</taxon>
        <taxon>Halobacteriales</taxon>
        <taxon>Haloarculaceae</taxon>
        <taxon>Haloarcula</taxon>
    </lineage>
</organism>
<dbReference type="KEGG" id="hhn:HISP_00126"/>
<gene>
    <name evidence="2" type="ORF">HISP_00126</name>
</gene>
<evidence type="ECO:0000313" key="3">
    <source>
        <dbReference type="Proteomes" id="UP000018572"/>
    </source>
</evidence>
<evidence type="ECO:0000313" key="2">
    <source>
        <dbReference type="EMBL" id="AHF55853.1"/>
    </source>
</evidence>